<accession>A0A508WUW0</accession>
<protein>
    <submittedName>
        <fullName evidence="2">Uncharacterized protein</fullName>
    </submittedName>
</protein>
<evidence type="ECO:0000313" key="2">
    <source>
        <dbReference type="EMBL" id="VTZ61330.1"/>
    </source>
</evidence>
<organism evidence="2">
    <name type="scientific">Sinorhizobium medicae</name>
    <dbReference type="NCBI Taxonomy" id="110321"/>
    <lineage>
        <taxon>Bacteria</taxon>
        <taxon>Pseudomonadati</taxon>
        <taxon>Pseudomonadota</taxon>
        <taxon>Alphaproteobacteria</taxon>
        <taxon>Hyphomicrobiales</taxon>
        <taxon>Rhizobiaceae</taxon>
        <taxon>Sinorhizobium/Ensifer group</taxon>
        <taxon>Sinorhizobium</taxon>
    </lineage>
</organism>
<sequence length="20" mass="2192">MGVRGMSHSLVIGHRIKTDP</sequence>
<name>A0A508WUW0_9HYPH</name>
<dbReference type="AlphaFoldDB" id="A0A508WUW0"/>
<dbReference type="EMBL" id="CABFNB010000092">
    <property type="protein sequence ID" value="VTZ61330.1"/>
    <property type="molecule type" value="Genomic_DNA"/>
</dbReference>
<evidence type="ECO:0000256" key="1">
    <source>
        <dbReference type="SAM" id="MobiDB-lite"/>
    </source>
</evidence>
<feature type="region of interest" description="Disordered" evidence="1">
    <location>
        <begin position="1"/>
        <end position="20"/>
    </location>
</feature>
<dbReference type="Proteomes" id="UP000507954">
    <property type="component" value="Unassembled WGS sequence"/>
</dbReference>
<gene>
    <name evidence="2" type="ORF">EMEDMD4_270106</name>
</gene>
<proteinExistence type="predicted"/>
<reference evidence="2" key="1">
    <citation type="submission" date="2019-06" db="EMBL/GenBank/DDBJ databases">
        <authorList>
            <person name="Le Quere A."/>
            <person name="Colella S."/>
        </authorList>
    </citation>
    <scope>NUCLEOTIDE SEQUENCE</scope>
    <source>
        <strain evidence="2">EmedicaeMD41</strain>
    </source>
</reference>